<comment type="caution">
    <text evidence="1">The sequence shown here is derived from an EMBL/GenBank/DDBJ whole genome shotgun (WGS) entry which is preliminary data.</text>
</comment>
<keyword evidence="2" id="KW-1185">Reference proteome</keyword>
<proteinExistence type="predicted"/>
<sequence length="73" mass="8435">KSKYPMNNTTTVDSGESNPSNTQFVVVTAISATLIIILFAAFTYCCFRRKEQERLATIGQRQLEERLGRYYHR</sequence>
<dbReference type="EMBL" id="CAJVPT010015851">
    <property type="protein sequence ID" value="CAG8614430.1"/>
    <property type="molecule type" value="Genomic_DNA"/>
</dbReference>
<evidence type="ECO:0000313" key="2">
    <source>
        <dbReference type="Proteomes" id="UP000789525"/>
    </source>
</evidence>
<gene>
    <name evidence="1" type="ORF">ACOLOM_LOCUS7118</name>
</gene>
<organism evidence="1 2">
    <name type="scientific">Acaulospora colombiana</name>
    <dbReference type="NCBI Taxonomy" id="27376"/>
    <lineage>
        <taxon>Eukaryota</taxon>
        <taxon>Fungi</taxon>
        <taxon>Fungi incertae sedis</taxon>
        <taxon>Mucoromycota</taxon>
        <taxon>Glomeromycotina</taxon>
        <taxon>Glomeromycetes</taxon>
        <taxon>Diversisporales</taxon>
        <taxon>Acaulosporaceae</taxon>
        <taxon>Acaulospora</taxon>
    </lineage>
</organism>
<accession>A0ACA9MVL2</accession>
<feature type="non-terminal residue" evidence="1">
    <location>
        <position position="1"/>
    </location>
</feature>
<reference evidence="1" key="1">
    <citation type="submission" date="2021-06" db="EMBL/GenBank/DDBJ databases">
        <authorList>
            <person name="Kallberg Y."/>
            <person name="Tangrot J."/>
            <person name="Rosling A."/>
        </authorList>
    </citation>
    <scope>NUCLEOTIDE SEQUENCE</scope>
    <source>
        <strain evidence="1">CL356</strain>
    </source>
</reference>
<name>A0ACA9MVL2_9GLOM</name>
<evidence type="ECO:0000313" key="1">
    <source>
        <dbReference type="EMBL" id="CAG8614430.1"/>
    </source>
</evidence>
<dbReference type="Proteomes" id="UP000789525">
    <property type="component" value="Unassembled WGS sequence"/>
</dbReference>
<protein>
    <submittedName>
        <fullName evidence="1">2321_t:CDS:1</fullName>
    </submittedName>
</protein>